<evidence type="ECO:0000313" key="1">
    <source>
        <dbReference type="EMBL" id="GMA83698.1"/>
    </source>
</evidence>
<dbReference type="EMBL" id="BSUY01000001">
    <property type="protein sequence ID" value="GMA83698.1"/>
    <property type="molecule type" value="Genomic_DNA"/>
</dbReference>
<proteinExistence type="predicted"/>
<gene>
    <name evidence="1" type="ORF">GCM10025855_32310</name>
</gene>
<accession>A0ABQ6J6D5</accession>
<protein>
    <submittedName>
        <fullName evidence="1">Uncharacterized protein</fullName>
    </submittedName>
</protein>
<keyword evidence="2" id="KW-1185">Reference proteome</keyword>
<dbReference type="Proteomes" id="UP001157046">
    <property type="component" value="Unassembled WGS sequence"/>
</dbReference>
<comment type="caution">
    <text evidence="1">The sequence shown here is derived from an EMBL/GenBank/DDBJ whole genome shotgun (WGS) entry which is preliminary data.</text>
</comment>
<sequence>MESNAMLMERWDTIEERAEQLRRYQLCLEEFAALDFHDNYVAQIKQDYQQLTETVKVQPTPILER</sequence>
<evidence type="ECO:0000313" key="2">
    <source>
        <dbReference type="Proteomes" id="UP001157046"/>
    </source>
</evidence>
<organism evidence="1 2">
    <name type="scientific">Shewanella glacialipiscicola</name>
    <dbReference type="NCBI Taxonomy" id="614069"/>
    <lineage>
        <taxon>Bacteria</taxon>
        <taxon>Pseudomonadati</taxon>
        <taxon>Pseudomonadota</taxon>
        <taxon>Gammaproteobacteria</taxon>
        <taxon>Alteromonadales</taxon>
        <taxon>Shewanellaceae</taxon>
        <taxon>Shewanella</taxon>
    </lineage>
</organism>
<name>A0ABQ6J6D5_9GAMM</name>
<reference evidence="2" key="1">
    <citation type="journal article" date="2019" name="Int. J. Syst. Evol. Microbiol.">
        <title>The Global Catalogue of Microorganisms (GCM) 10K type strain sequencing project: providing services to taxonomists for standard genome sequencing and annotation.</title>
        <authorList>
            <consortium name="The Broad Institute Genomics Platform"/>
            <consortium name="The Broad Institute Genome Sequencing Center for Infectious Disease"/>
            <person name="Wu L."/>
            <person name="Ma J."/>
        </authorList>
    </citation>
    <scope>NUCLEOTIDE SEQUENCE [LARGE SCALE GENOMIC DNA]</scope>
    <source>
        <strain evidence="2">NBRC 102030</strain>
    </source>
</reference>